<dbReference type="Gene3D" id="2.80.10.50">
    <property type="match status" value="1"/>
</dbReference>
<dbReference type="SUPFAM" id="SSF50370">
    <property type="entry name" value="Ricin B-like lectins"/>
    <property type="match status" value="1"/>
</dbReference>
<feature type="domain" description="Ricin B lectin" evidence="2">
    <location>
        <begin position="98"/>
        <end position="183"/>
    </location>
</feature>
<proteinExistence type="predicted"/>
<dbReference type="CDD" id="cd00161">
    <property type="entry name" value="beta-trefoil_Ricin-like"/>
    <property type="match status" value="1"/>
</dbReference>
<keyword evidence="1" id="KW-0732">Signal</keyword>
<dbReference type="PROSITE" id="PS50231">
    <property type="entry name" value="RICIN_B_LECTIN"/>
    <property type="match status" value="1"/>
</dbReference>
<accession>A0ABV9W6N0</accession>
<evidence type="ECO:0000259" key="2">
    <source>
        <dbReference type="Pfam" id="PF14200"/>
    </source>
</evidence>
<sequence>MRITTMKVFFGLTAAAAAALLVTGSASAEPSQAAAASATTTTTYYDTLTAQHSGDGLAVNRGVTINGEPIVAWPSHVSQHNTQFSLEGVGASPAAGYSGTFLLRARHSGQCIDVAGAIVSGAALVQQPCDPGKLSQQWYYGPASETGSDAYRYVYNRASGLPSSAGVKVMKVAGGGGAGTAVVLAAKDLFGSSRFAIRAPFKVTTTTEVLN</sequence>
<gene>
    <name evidence="3" type="ORF">ACFPIJ_36055</name>
</gene>
<dbReference type="Proteomes" id="UP001595912">
    <property type="component" value="Unassembled WGS sequence"/>
</dbReference>
<protein>
    <submittedName>
        <fullName evidence="3">RICIN domain-containing protein</fullName>
    </submittedName>
</protein>
<dbReference type="RefSeq" id="WP_380122050.1">
    <property type="nucleotide sequence ID" value="NZ_JBHSIU010000046.1"/>
</dbReference>
<evidence type="ECO:0000256" key="1">
    <source>
        <dbReference type="SAM" id="SignalP"/>
    </source>
</evidence>
<name>A0ABV9W6N0_9ACTN</name>
<comment type="caution">
    <text evidence="3">The sequence shown here is derived from an EMBL/GenBank/DDBJ whole genome shotgun (WGS) entry which is preliminary data.</text>
</comment>
<feature type="signal peptide" evidence="1">
    <location>
        <begin position="1"/>
        <end position="28"/>
    </location>
</feature>
<evidence type="ECO:0000313" key="3">
    <source>
        <dbReference type="EMBL" id="MFC5003233.1"/>
    </source>
</evidence>
<dbReference type="Pfam" id="PF14200">
    <property type="entry name" value="RicinB_lectin_2"/>
    <property type="match status" value="1"/>
</dbReference>
<organism evidence="3 4">
    <name type="scientific">Dactylosporangium cerinum</name>
    <dbReference type="NCBI Taxonomy" id="1434730"/>
    <lineage>
        <taxon>Bacteria</taxon>
        <taxon>Bacillati</taxon>
        <taxon>Actinomycetota</taxon>
        <taxon>Actinomycetes</taxon>
        <taxon>Micromonosporales</taxon>
        <taxon>Micromonosporaceae</taxon>
        <taxon>Dactylosporangium</taxon>
    </lineage>
</organism>
<keyword evidence="4" id="KW-1185">Reference proteome</keyword>
<dbReference type="InterPro" id="IPR000772">
    <property type="entry name" value="Ricin_B_lectin"/>
</dbReference>
<dbReference type="InterPro" id="IPR035992">
    <property type="entry name" value="Ricin_B-like_lectins"/>
</dbReference>
<evidence type="ECO:0000313" key="4">
    <source>
        <dbReference type="Proteomes" id="UP001595912"/>
    </source>
</evidence>
<dbReference type="EMBL" id="JBHSIU010000046">
    <property type="protein sequence ID" value="MFC5003233.1"/>
    <property type="molecule type" value="Genomic_DNA"/>
</dbReference>
<feature type="chain" id="PRO_5046556807" evidence="1">
    <location>
        <begin position="29"/>
        <end position="211"/>
    </location>
</feature>
<reference evidence="4" key="1">
    <citation type="journal article" date="2019" name="Int. J. Syst. Evol. Microbiol.">
        <title>The Global Catalogue of Microorganisms (GCM) 10K type strain sequencing project: providing services to taxonomists for standard genome sequencing and annotation.</title>
        <authorList>
            <consortium name="The Broad Institute Genomics Platform"/>
            <consortium name="The Broad Institute Genome Sequencing Center for Infectious Disease"/>
            <person name="Wu L."/>
            <person name="Ma J."/>
        </authorList>
    </citation>
    <scope>NUCLEOTIDE SEQUENCE [LARGE SCALE GENOMIC DNA]</scope>
    <source>
        <strain evidence="4">CGMCC 4.7152</strain>
    </source>
</reference>